<organism evidence="1 2">
    <name type="scientific">Gossypium tomentosum</name>
    <name type="common">Hawaiian cotton</name>
    <name type="synonym">Gossypium sandvicense</name>
    <dbReference type="NCBI Taxonomy" id="34277"/>
    <lineage>
        <taxon>Eukaryota</taxon>
        <taxon>Viridiplantae</taxon>
        <taxon>Streptophyta</taxon>
        <taxon>Embryophyta</taxon>
        <taxon>Tracheophyta</taxon>
        <taxon>Spermatophyta</taxon>
        <taxon>Magnoliopsida</taxon>
        <taxon>eudicotyledons</taxon>
        <taxon>Gunneridae</taxon>
        <taxon>Pentapetalae</taxon>
        <taxon>rosids</taxon>
        <taxon>malvids</taxon>
        <taxon>Malvales</taxon>
        <taxon>Malvaceae</taxon>
        <taxon>Malvoideae</taxon>
        <taxon>Gossypium</taxon>
    </lineage>
</organism>
<dbReference type="AlphaFoldDB" id="A0A5D2MG53"/>
<evidence type="ECO:0000313" key="1">
    <source>
        <dbReference type="EMBL" id="TYH90353.1"/>
    </source>
</evidence>
<keyword evidence="2" id="KW-1185">Reference proteome</keyword>
<evidence type="ECO:0008006" key="3">
    <source>
        <dbReference type="Google" id="ProtNLM"/>
    </source>
</evidence>
<accession>A0A5D2MG53</accession>
<reference evidence="1 2" key="1">
    <citation type="submission" date="2019-07" db="EMBL/GenBank/DDBJ databases">
        <title>WGS assembly of Gossypium tomentosum.</title>
        <authorList>
            <person name="Chen Z.J."/>
            <person name="Sreedasyam A."/>
            <person name="Ando A."/>
            <person name="Song Q."/>
            <person name="De L."/>
            <person name="Hulse-Kemp A."/>
            <person name="Ding M."/>
            <person name="Ye W."/>
            <person name="Kirkbride R."/>
            <person name="Jenkins J."/>
            <person name="Plott C."/>
            <person name="Lovell J."/>
            <person name="Lin Y.-M."/>
            <person name="Vaughn R."/>
            <person name="Liu B."/>
            <person name="Li W."/>
            <person name="Simpson S."/>
            <person name="Scheffler B."/>
            <person name="Saski C."/>
            <person name="Grover C."/>
            <person name="Hu G."/>
            <person name="Conover J."/>
            <person name="Carlson J."/>
            <person name="Shu S."/>
            <person name="Boston L."/>
            <person name="Williams M."/>
            <person name="Peterson D."/>
            <person name="Mcgee K."/>
            <person name="Jones D."/>
            <person name="Wendel J."/>
            <person name="Stelly D."/>
            <person name="Grimwood J."/>
            <person name="Schmutz J."/>
        </authorList>
    </citation>
    <scope>NUCLEOTIDE SEQUENCE [LARGE SCALE GENOMIC DNA]</scope>
    <source>
        <strain evidence="1">7179.01</strain>
    </source>
</reference>
<dbReference type="Proteomes" id="UP000322667">
    <property type="component" value="Chromosome A13"/>
</dbReference>
<gene>
    <name evidence="1" type="ORF">ES332_A13G042200v1</name>
</gene>
<dbReference type="EMBL" id="CM017622">
    <property type="protein sequence ID" value="TYH90353.1"/>
    <property type="molecule type" value="Genomic_DNA"/>
</dbReference>
<name>A0A5D2MG53_GOSTO</name>
<protein>
    <recommendedName>
        <fullName evidence="3">RNase H type-1 domain-containing protein</fullName>
    </recommendedName>
</protein>
<sequence>MWGIWTMCNKFLHEGQNSTTSEIVSLVYQQLPQKHSVKINFDVGFCQQNNKSCSGIILRDDSGIVLWSKAIMHVNIASPFATTAMVCVKAVEMGL</sequence>
<evidence type="ECO:0000313" key="2">
    <source>
        <dbReference type="Proteomes" id="UP000322667"/>
    </source>
</evidence>
<proteinExistence type="predicted"/>